<sequence>MNEVILTTSITEKVAQRNRSLEKVSQAIDLLIEAAEIERQACGDLHSEIERFFMSSHLFFLDRKFRDRSVEDLRKRIDSAFWAALIDQSGIRAVMSAQAQERMNEQVHKGETPPFEPEAIQGTFSDLMEKRADMLEEGVIELFRRLSWDYRTNNPVRLGRKLIVNYVIDSFGMSNSGVADMLDDLVRVLCVYDGKPIPEHRHGVFMQVSEAIRSRTYFVENEYFSMKLYKKGTGHIAFKEKALPLIDQANRVIARHYPHAIAYTDGRKAA</sequence>
<protein>
    <recommendedName>
        <fullName evidence="1">DUF4942 domain-containing protein</fullName>
    </recommendedName>
</protein>
<evidence type="ECO:0000313" key="2">
    <source>
        <dbReference type="EMBL" id="OFC54148.1"/>
    </source>
</evidence>
<dbReference type="Proteomes" id="UP000175707">
    <property type="component" value="Unassembled WGS sequence"/>
</dbReference>
<evidence type="ECO:0000313" key="3">
    <source>
        <dbReference type="Proteomes" id="UP000175707"/>
    </source>
</evidence>
<dbReference type="Pfam" id="PF13708">
    <property type="entry name" value="DUF4942"/>
    <property type="match status" value="1"/>
</dbReference>
<feature type="domain" description="DUF4942" evidence="1">
    <location>
        <begin position="75"/>
        <end position="259"/>
    </location>
</feature>
<dbReference type="InterPro" id="IPR031339">
    <property type="entry name" value="DUF4942"/>
</dbReference>
<reference evidence="2 3" key="1">
    <citation type="submission" date="2016-06" db="EMBL/GenBank/DDBJ databases">
        <title>Gene turnover analysis identifies the evolutionary adaptation of the extremophile Acidithiobacillus caldus.</title>
        <authorList>
            <person name="Zhang X."/>
        </authorList>
    </citation>
    <scope>NUCLEOTIDE SEQUENCE [LARGE SCALE GENOMIC DNA]</scope>
    <source>
        <strain evidence="2 3">S1</strain>
    </source>
</reference>
<organism evidence="2 3">
    <name type="scientific">Acidithiobacillus caldus</name>
    <dbReference type="NCBI Taxonomy" id="33059"/>
    <lineage>
        <taxon>Bacteria</taxon>
        <taxon>Pseudomonadati</taxon>
        <taxon>Pseudomonadota</taxon>
        <taxon>Acidithiobacillia</taxon>
        <taxon>Acidithiobacillales</taxon>
        <taxon>Acidithiobacillaceae</taxon>
        <taxon>Acidithiobacillus</taxon>
    </lineage>
</organism>
<accession>A0A1E7YTZ2</accession>
<gene>
    <name evidence="2" type="ORF">BAE30_11520</name>
</gene>
<comment type="caution">
    <text evidence="2">The sequence shown here is derived from an EMBL/GenBank/DDBJ whole genome shotgun (WGS) entry which is preliminary data.</text>
</comment>
<proteinExistence type="predicted"/>
<name>A0A1E7YTZ2_9PROT</name>
<dbReference type="AlphaFoldDB" id="A0A1E7YTZ2"/>
<dbReference type="EMBL" id="LZYH01000746">
    <property type="protein sequence ID" value="OFC54148.1"/>
    <property type="molecule type" value="Genomic_DNA"/>
</dbReference>
<evidence type="ECO:0000259" key="1">
    <source>
        <dbReference type="Pfam" id="PF13708"/>
    </source>
</evidence>